<evidence type="ECO:0000313" key="10">
    <source>
        <dbReference type="EMBL" id="MCF1715693.1"/>
    </source>
</evidence>
<evidence type="ECO:0000256" key="6">
    <source>
        <dbReference type="ARBA" id="ARBA00030512"/>
    </source>
</evidence>
<sequence length="842" mass="93715">MKLAFLILSLVLAISSPVVAQPKTSPLVPIELEWTLLTNNFNQEFNALNQLKLTNIGKTAFPATGWTIYFSCSREAVPTSSNGLRIEHVNGDLYRLFPVEGALPLKRGNAVSFQYPTIGHSLNHSAAPNGIYLVWDKEPMKGYNLAGIKHGRFSDTTINYITHEDLYVKYASATLQSINTPAIIPSPLSMIAGNGSFSFDAQTTIFTDPTFGSEANYLSQQGIHLFGKALPVSSASPDSKGAIQLKKNNLSGEAYELSVQPDGVIISAGTGAGIFYGIQSLQAMIPAVQWKNKAGSIQVQSVEIKDAPRFGFRSLMIDIARNFQPKQELLRMLDLMSIYKLNALHLHFNDDEGWRIEMPSFPELTAIGSQRGHPLDSKNNLPPSYGAGPETGKLSASGFYSRADFIDILRYAKARHIQIIPEIETPGHARAAIKSMDARYRKFMAEGNKAEALKYLLRDTMDQSKYSTAQAWTDNVMCVALPSVYTFIEQVVDDIRGIYKEADAPLTTIHMGGDEVPAGVWEGSPECKALIEKDPTLENVDDLWYYYFTKVQKILEKRGLELSGWEEVGMRKTKLQGQSKLIVNPRLANEGYRLHVWNNMVGWGNEDLPYRLANAGYKVILSPVSNYYFDMSYLRSPDEPGYYWGGFTDADKPFYFIPYDYFRNTKEDAAGNPVKADAFVGKDRLTDFGKSNIVGLQGLIWSETLRSEANLEYMILPKLLGLSERAWSKDPEWATSADPAKAAEGYAADWNRFANQVGQQELPKLDYYAGGFAYRVPPPGMKIENGKLLLNVQFPGMKIRYTTDGSEPTEKSMEYTGPIEIQKGVKAKVFTSSGRSSRTSSW</sequence>
<dbReference type="Gene3D" id="3.20.20.80">
    <property type="entry name" value="Glycosidases"/>
    <property type="match status" value="1"/>
</dbReference>
<feature type="signal peptide" evidence="8">
    <location>
        <begin position="1"/>
        <end position="20"/>
    </location>
</feature>
<evidence type="ECO:0000313" key="11">
    <source>
        <dbReference type="Proteomes" id="UP001200145"/>
    </source>
</evidence>
<dbReference type="InterPro" id="IPR004867">
    <property type="entry name" value="CHB_C_dom"/>
</dbReference>
<dbReference type="InterPro" id="IPR012291">
    <property type="entry name" value="CBM2_carb-bd_dom_sf"/>
</dbReference>
<dbReference type="Proteomes" id="UP001200145">
    <property type="component" value="Unassembled WGS sequence"/>
</dbReference>
<accession>A0ABS9BJ11</accession>
<gene>
    <name evidence="10" type="ORF">L0U88_13730</name>
</gene>
<comment type="catalytic activity">
    <reaction evidence="1">
        <text>Hydrolysis of terminal non-reducing N-acetyl-D-hexosamine residues in N-acetyl-beta-D-hexosaminides.</text>
        <dbReference type="EC" id="3.2.1.52"/>
    </reaction>
</comment>
<dbReference type="Pfam" id="PF00728">
    <property type="entry name" value="Glyco_hydro_20"/>
    <property type="match status" value="1"/>
</dbReference>
<dbReference type="PANTHER" id="PTHR22600">
    <property type="entry name" value="BETA-HEXOSAMINIDASE"/>
    <property type="match status" value="1"/>
</dbReference>
<dbReference type="CDD" id="cd02847">
    <property type="entry name" value="E_set_Chitobiase_C"/>
    <property type="match status" value="1"/>
</dbReference>
<comment type="caution">
    <text evidence="10">The sequence shown here is derived from an EMBL/GenBank/DDBJ whole genome shotgun (WGS) entry which is preliminary data.</text>
</comment>
<feature type="domain" description="Chitobiase/beta-hexosaminidases N-terminal" evidence="9">
    <location>
        <begin position="31"/>
        <end position="182"/>
    </location>
</feature>
<keyword evidence="4" id="KW-0378">Hydrolase</keyword>
<dbReference type="Gene3D" id="3.30.379.10">
    <property type="entry name" value="Chitobiase/beta-hexosaminidase domain 2-like"/>
    <property type="match status" value="1"/>
</dbReference>
<keyword evidence="8" id="KW-0732">Signal</keyword>
<dbReference type="SUPFAM" id="SSF55545">
    <property type="entry name" value="beta-N-acetylhexosaminidase-like domain"/>
    <property type="match status" value="1"/>
</dbReference>
<comment type="similarity">
    <text evidence="2">Belongs to the glycosyl hydrolase 20 family.</text>
</comment>
<dbReference type="Pfam" id="PF03173">
    <property type="entry name" value="CHB_HEX"/>
    <property type="match status" value="1"/>
</dbReference>
<dbReference type="InterPro" id="IPR014756">
    <property type="entry name" value="Ig_E-set"/>
</dbReference>
<evidence type="ECO:0000259" key="9">
    <source>
        <dbReference type="SMART" id="SM01081"/>
    </source>
</evidence>
<dbReference type="EMBL" id="JAKEVY010000003">
    <property type="protein sequence ID" value="MCF1715693.1"/>
    <property type="molecule type" value="Genomic_DNA"/>
</dbReference>
<evidence type="ECO:0000256" key="8">
    <source>
        <dbReference type="SAM" id="SignalP"/>
    </source>
</evidence>
<dbReference type="EC" id="3.2.1.52" evidence="3"/>
<name>A0ABS9BJ11_9BACT</name>
<keyword evidence="5" id="KW-0326">Glycosidase</keyword>
<keyword evidence="11" id="KW-1185">Reference proteome</keyword>
<dbReference type="InterPro" id="IPR025705">
    <property type="entry name" value="Beta_hexosaminidase_sua/sub"/>
</dbReference>
<dbReference type="InterPro" id="IPR015883">
    <property type="entry name" value="Glyco_hydro_20_cat"/>
</dbReference>
<dbReference type="RefSeq" id="WP_234866642.1">
    <property type="nucleotide sequence ID" value="NZ_JAKEVY010000003.1"/>
</dbReference>
<dbReference type="InterPro" id="IPR013783">
    <property type="entry name" value="Ig-like_fold"/>
</dbReference>
<dbReference type="InterPro" id="IPR008965">
    <property type="entry name" value="CBM2/CBM3_carb-bd_dom_sf"/>
</dbReference>
<dbReference type="SMART" id="SM01081">
    <property type="entry name" value="CHB_HEX"/>
    <property type="match status" value="1"/>
</dbReference>
<dbReference type="InterPro" id="IPR015882">
    <property type="entry name" value="HEX_bac_N"/>
</dbReference>
<dbReference type="SUPFAM" id="SSF51445">
    <property type="entry name" value="(Trans)glycosidases"/>
    <property type="match status" value="1"/>
</dbReference>
<protein>
    <recommendedName>
        <fullName evidence="3">beta-N-acetylhexosaminidase</fullName>
        <ecNumber evidence="3">3.2.1.52</ecNumber>
    </recommendedName>
    <alternativeName>
        <fullName evidence="6">Beta-N-acetylhexosaminidase</fullName>
    </alternativeName>
    <alternativeName>
        <fullName evidence="7">N-acetyl-beta-glucosaminidase</fullName>
    </alternativeName>
</protein>
<organism evidence="10 11">
    <name type="scientific">Flavihumibacter fluminis</name>
    <dbReference type="NCBI Taxonomy" id="2909236"/>
    <lineage>
        <taxon>Bacteria</taxon>
        <taxon>Pseudomonadati</taxon>
        <taxon>Bacteroidota</taxon>
        <taxon>Chitinophagia</taxon>
        <taxon>Chitinophagales</taxon>
        <taxon>Chitinophagaceae</taxon>
        <taxon>Flavihumibacter</taxon>
    </lineage>
</organism>
<evidence type="ECO:0000256" key="2">
    <source>
        <dbReference type="ARBA" id="ARBA00006285"/>
    </source>
</evidence>
<dbReference type="SUPFAM" id="SSF49384">
    <property type="entry name" value="Carbohydrate-binding domain"/>
    <property type="match status" value="1"/>
</dbReference>
<evidence type="ECO:0000256" key="1">
    <source>
        <dbReference type="ARBA" id="ARBA00001231"/>
    </source>
</evidence>
<evidence type="ECO:0000256" key="3">
    <source>
        <dbReference type="ARBA" id="ARBA00012663"/>
    </source>
</evidence>
<dbReference type="InterPro" id="IPR017853">
    <property type="entry name" value="GH"/>
</dbReference>
<evidence type="ECO:0000256" key="7">
    <source>
        <dbReference type="ARBA" id="ARBA00033000"/>
    </source>
</evidence>
<dbReference type="Pfam" id="PF02838">
    <property type="entry name" value="Glyco_hydro_20b"/>
    <property type="match status" value="1"/>
</dbReference>
<reference evidence="10 11" key="1">
    <citation type="submission" date="2022-01" db="EMBL/GenBank/DDBJ databases">
        <title>Flavihumibacter sp. nov., isolated from sediment of a river.</title>
        <authorList>
            <person name="Liu H."/>
        </authorList>
    </citation>
    <scope>NUCLEOTIDE SEQUENCE [LARGE SCALE GENOMIC DNA]</scope>
    <source>
        <strain evidence="10 11">RY-1</strain>
    </source>
</reference>
<dbReference type="PRINTS" id="PR00738">
    <property type="entry name" value="GLHYDRLASE20"/>
</dbReference>
<dbReference type="SUPFAM" id="SSF81296">
    <property type="entry name" value="E set domains"/>
    <property type="match status" value="1"/>
</dbReference>
<dbReference type="InterPro" id="IPR004866">
    <property type="entry name" value="CHB/HEX_N_dom"/>
</dbReference>
<dbReference type="Pfam" id="PF03174">
    <property type="entry name" value="CHB_HEX_C"/>
    <property type="match status" value="1"/>
</dbReference>
<feature type="chain" id="PRO_5046348541" description="beta-N-acetylhexosaminidase" evidence="8">
    <location>
        <begin position="21"/>
        <end position="842"/>
    </location>
</feature>
<dbReference type="PANTHER" id="PTHR22600:SF57">
    <property type="entry name" value="BETA-N-ACETYLHEXOSAMINIDASE"/>
    <property type="match status" value="1"/>
</dbReference>
<dbReference type="InterPro" id="IPR029018">
    <property type="entry name" value="Hex-like_dom2"/>
</dbReference>
<dbReference type="Gene3D" id="2.60.40.10">
    <property type="entry name" value="Immunoglobulins"/>
    <property type="match status" value="1"/>
</dbReference>
<evidence type="ECO:0000256" key="5">
    <source>
        <dbReference type="ARBA" id="ARBA00023295"/>
    </source>
</evidence>
<dbReference type="Gene3D" id="2.60.40.290">
    <property type="match status" value="1"/>
</dbReference>
<evidence type="ECO:0000256" key="4">
    <source>
        <dbReference type="ARBA" id="ARBA00022801"/>
    </source>
</evidence>
<proteinExistence type="inferred from homology"/>